<dbReference type="SUPFAM" id="SSF47954">
    <property type="entry name" value="Cyclin-like"/>
    <property type="match status" value="1"/>
</dbReference>
<evidence type="ECO:0000259" key="3">
    <source>
        <dbReference type="SMART" id="SM01368"/>
    </source>
</evidence>
<sequence length="519" mass="59383">MIVNPSPYDTRIWFFSRKCIPNFMFLFCFSLKQFLALVRQLDVNLDTISMKVNSALTRLEKKYDVITTTEKRFLRNVAQMERETMRTCWTMFLLAKGRALQMEDDLVISFQLLLCTLELFIKQSAISKVLSPPTRTSRRNQSKAKSRPSEPEVDAQLLETLCKDNECNFEEVKNVYQTSFLAFLDSTDLSRSIDFPQVSYEELYLKSRDIDGRLFFDGDETVLPPKFEISKVERTPKKNQPEEDGPMIPPQTPIRAAMTSIRMLRGDLPSNGDQPSTTLTTYFKNCTVDPTQDVQKRLETLGQAFSQKFGEAVGPHCVVYGRQRFALGVRLYYKVMEAMLKSEEKRLSVQNFSKLLNDSTFHTSLLACSLEVVMATYEGSSFKNGGSDQTGTNLCFPWILNVLNLSAFDFYKVIESFIKAEPTLSKDIIKHLETCENLIMERIAWRTVSLATTEHTSWTPDRSLVFPPVLLRSTAPCLKRFLNRSHVQSGAFCVASTGDIIPVTRWYKLKQGFYEGNLA</sequence>
<dbReference type="InterPro" id="IPR028309">
    <property type="entry name" value="RB_fam"/>
</dbReference>
<dbReference type="InterPro" id="IPR036915">
    <property type="entry name" value="Cyclin-like_sf"/>
</dbReference>
<dbReference type="GO" id="GO:2000134">
    <property type="term" value="P:negative regulation of G1/S transition of mitotic cell cycle"/>
    <property type="evidence" value="ECO:0007669"/>
    <property type="project" value="TreeGrafter"/>
</dbReference>
<dbReference type="Ensembl" id="ENSXCOT00000020653.1">
    <property type="protein sequence ID" value="ENSXCOP00000020405.1"/>
    <property type="gene ID" value="ENSXCOG00000015284.1"/>
</dbReference>
<evidence type="ECO:0000313" key="5">
    <source>
        <dbReference type="Proteomes" id="UP000261380"/>
    </source>
</evidence>
<reference evidence="4" key="2">
    <citation type="submission" date="2025-09" db="UniProtKB">
        <authorList>
            <consortium name="Ensembl"/>
        </authorList>
    </citation>
    <scope>IDENTIFICATION</scope>
</reference>
<dbReference type="InterPro" id="IPR024599">
    <property type="entry name" value="RB_N"/>
</dbReference>
<dbReference type="Gene3D" id="1.10.472.10">
    <property type="entry name" value="Cyclin-like"/>
    <property type="match status" value="1"/>
</dbReference>
<dbReference type="GO" id="GO:0000977">
    <property type="term" value="F:RNA polymerase II transcription regulatory region sequence-specific DNA binding"/>
    <property type="evidence" value="ECO:0007669"/>
    <property type="project" value="TreeGrafter"/>
</dbReference>
<dbReference type="PANTHER" id="PTHR13742">
    <property type="entry name" value="RETINOBLASTOMA-ASSOCIATED PROTEIN RB -RELATED"/>
    <property type="match status" value="1"/>
</dbReference>
<protein>
    <submittedName>
        <fullName evidence="4">Uncharacterized protein</fullName>
    </submittedName>
</protein>
<dbReference type="PANTHER" id="PTHR13742:SF36">
    <property type="entry name" value="RETINOBLASTOMA-ASSOCIATED PROTEIN"/>
    <property type="match status" value="1"/>
</dbReference>
<dbReference type="GO" id="GO:0035189">
    <property type="term" value="C:Rb-E2F complex"/>
    <property type="evidence" value="ECO:0007669"/>
    <property type="project" value="TreeGrafter"/>
</dbReference>
<dbReference type="Pfam" id="PF01858">
    <property type="entry name" value="RB_A"/>
    <property type="match status" value="1"/>
</dbReference>
<proteinExistence type="predicted"/>
<feature type="compositionally biased region" description="Basic residues" evidence="1">
    <location>
        <begin position="136"/>
        <end position="146"/>
    </location>
</feature>
<reference evidence="4" key="1">
    <citation type="submission" date="2025-08" db="UniProtKB">
        <authorList>
            <consortium name="Ensembl"/>
        </authorList>
    </citation>
    <scope>IDENTIFICATION</scope>
</reference>
<dbReference type="GeneTree" id="ENSGT00950000183202"/>
<name>A0A3B5MA38_9TELE</name>
<dbReference type="SMART" id="SM01367">
    <property type="entry name" value="DUF3452"/>
    <property type="match status" value="1"/>
</dbReference>
<dbReference type="GO" id="GO:0006357">
    <property type="term" value="P:regulation of transcription by RNA polymerase II"/>
    <property type="evidence" value="ECO:0007669"/>
    <property type="project" value="InterPro"/>
</dbReference>
<keyword evidence="5" id="KW-1185">Reference proteome</keyword>
<dbReference type="STRING" id="32473.ENSXCOP00000020405"/>
<dbReference type="FunFam" id="1.10.472.10:FF:000039">
    <property type="entry name" value="RB transcriptional corepressor 1"/>
    <property type="match status" value="1"/>
</dbReference>
<dbReference type="GO" id="GO:0031175">
    <property type="term" value="P:neuron projection development"/>
    <property type="evidence" value="ECO:0007669"/>
    <property type="project" value="TreeGrafter"/>
</dbReference>
<dbReference type="AlphaFoldDB" id="A0A3B5MA38"/>
<dbReference type="Pfam" id="PF11934">
    <property type="entry name" value="DUF3452"/>
    <property type="match status" value="1"/>
</dbReference>
<dbReference type="SMART" id="SM01368">
    <property type="entry name" value="RB_A"/>
    <property type="match status" value="1"/>
</dbReference>
<dbReference type="Gene3D" id="1.10.472.140">
    <property type="match status" value="1"/>
</dbReference>
<dbReference type="FunFam" id="1.10.472.140:FF:000002">
    <property type="entry name" value="RB transcriptional corepressor 1"/>
    <property type="match status" value="1"/>
</dbReference>
<dbReference type="InterPro" id="IPR002720">
    <property type="entry name" value="RB_A"/>
</dbReference>
<feature type="domain" description="Retinoblastoma-associated protein N-terminal" evidence="2">
    <location>
        <begin position="16"/>
        <end position="123"/>
    </location>
</feature>
<dbReference type="GO" id="GO:0000785">
    <property type="term" value="C:chromatin"/>
    <property type="evidence" value="ECO:0007669"/>
    <property type="project" value="TreeGrafter"/>
</dbReference>
<dbReference type="GO" id="GO:0048667">
    <property type="term" value="P:cell morphogenesis involved in neuron differentiation"/>
    <property type="evidence" value="ECO:0007669"/>
    <property type="project" value="TreeGrafter"/>
</dbReference>
<feature type="domain" description="Retinoblastoma-associated protein A-box" evidence="3">
    <location>
        <begin position="252"/>
        <end position="449"/>
    </location>
</feature>
<evidence type="ECO:0000256" key="1">
    <source>
        <dbReference type="SAM" id="MobiDB-lite"/>
    </source>
</evidence>
<organism evidence="4 5">
    <name type="scientific">Xiphophorus couchianus</name>
    <name type="common">Monterrey platyfish</name>
    <dbReference type="NCBI Taxonomy" id="32473"/>
    <lineage>
        <taxon>Eukaryota</taxon>
        <taxon>Metazoa</taxon>
        <taxon>Chordata</taxon>
        <taxon>Craniata</taxon>
        <taxon>Vertebrata</taxon>
        <taxon>Euteleostomi</taxon>
        <taxon>Actinopterygii</taxon>
        <taxon>Neopterygii</taxon>
        <taxon>Teleostei</taxon>
        <taxon>Neoteleostei</taxon>
        <taxon>Acanthomorphata</taxon>
        <taxon>Ovalentaria</taxon>
        <taxon>Atherinomorphae</taxon>
        <taxon>Cyprinodontiformes</taxon>
        <taxon>Poeciliidae</taxon>
        <taxon>Poeciliinae</taxon>
        <taxon>Xiphophorus</taxon>
    </lineage>
</organism>
<feature type="region of interest" description="Disordered" evidence="1">
    <location>
        <begin position="132"/>
        <end position="152"/>
    </location>
</feature>
<evidence type="ECO:0000313" key="4">
    <source>
        <dbReference type="Ensembl" id="ENSXCOP00000020405.1"/>
    </source>
</evidence>
<evidence type="ECO:0000259" key="2">
    <source>
        <dbReference type="SMART" id="SM01367"/>
    </source>
</evidence>
<dbReference type="Proteomes" id="UP000261380">
    <property type="component" value="Unplaced"/>
</dbReference>
<accession>A0A3B5MA38</accession>